<feature type="binding site" evidence="5">
    <location>
        <position position="440"/>
    </location>
    <ligand>
        <name>ATP</name>
        <dbReference type="ChEBI" id="CHEBI:30616"/>
    </ligand>
</feature>
<dbReference type="NCBIfam" id="NF003555">
    <property type="entry name" value="PRK05218.1"/>
    <property type="match status" value="1"/>
</dbReference>
<dbReference type="Gene3D" id="3.40.50.11260">
    <property type="match status" value="1"/>
</dbReference>
<keyword evidence="6" id="KW-0175">Coiled coil</keyword>
<organism evidence="8 9">
    <name type="scientific">Eimeria praecox</name>
    <dbReference type="NCBI Taxonomy" id="51316"/>
    <lineage>
        <taxon>Eukaryota</taxon>
        <taxon>Sar</taxon>
        <taxon>Alveolata</taxon>
        <taxon>Apicomplexa</taxon>
        <taxon>Conoidasida</taxon>
        <taxon>Coccidia</taxon>
        <taxon>Eucoccidiorida</taxon>
        <taxon>Eimeriorina</taxon>
        <taxon>Eimeriidae</taxon>
        <taxon>Eimeria</taxon>
    </lineage>
</organism>
<feature type="coiled-coil region" evidence="6">
    <location>
        <begin position="135"/>
        <end position="172"/>
    </location>
</feature>
<dbReference type="HAMAP" id="MF_00505">
    <property type="entry name" value="HSP90"/>
    <property type="match status" value="1"/>
</dbReference>
<dbReference type="PRINTS" id="PR00775">
    <property type="entry name" value="HEATSHOCK90"/>
</dbReference>
<keyword evidence="3 5" id="KW-0067">ATP-binding</keyword>
<dbReference type="GO" id="GO:0005524">
    <property type="term" value="F:ATP binding"/>
    <property type="evidence" value="ECO:0007669"/>
    <property type="project" value="UniProtKB-KW"/>
</dbReference>
<dbReference type="Pfam" id="PF13589">
    <property type="entry name" value="HATPase_c_3"/>
    <property type="match status" value="1"/>
</dbReference>
<accession>U6GAS2</accession>
<dbReference type="SUPFAM" id="SSF54211">
    <property type="entry name" value="Ribosomal protein S5 domain 2-like"/>
    <property type="match status" value="1"/>
</dbReference>
<feature type="binding site" evidence="5">
    <location>
        <position position="197"/>
    </location>
    <ligand>
        <name>ATP</name>
        <dbReference type="ChEBI" id="CHEBI:30616"/>
    </ligand>
</feature>
<keyword evidence="2 5" id="KW-0547">Nucleotide-binding</keyword>
<dbReference type="Gene3D" id="1.20.120.790">
    <property type="entry name" value="Heat shock protein 90, C-terminal domain"/>
    <property type="match status" value="1"/>
</dbReference>
<feature type="region of interest" description="Disordered" evidence="7">
    <location>
        <begin position="593"/>
        <end position="619"/>
    </location>
</feature>
<dbReference type="EMBL" id="HG691372">
    <property type="protein sequence ID" value="CDI76607.1"/>
    <property type="molecule type" value="Genomic_DNA"/>
</dbReference>
<feature type="region of interest" description="Disordered" evidence="7">
    <location>
        <begin position="86"/>
        <end position="110"/>
    </location>
</feature>
<gene>
    <name evidence="8" type="ORF">EPH_0007100</name>
</gene>
<dbReference type="FunFam" id="3.30.230.80:FF:000004">
    <property type="entry name" value="Heat shock protein 75 kDa"/>
    <property type="match status" value="1"/>
</dbReference>
<evidence type="ECO:0000256" key="5">
    <source>
        <dbReference type="PIRSR" id="PIRSR002583-1"/>
    </source>
</evidence>
<evidence type="ECO:0000313" key="8">
    <source>
        <dbReference type="EMBL" id="CDI76607.1"/>
    </source>
</evidence>
<dbReference type="PIRSF" id="PIRSF002583">
    <property type="entry name" value="Hsp90"/>
    <property type="match status" value="1"/>
</dbReference>
<evidence type="ECO:0000256" key="1">
    <source>
        <dbReference type="ARBA" id="ARBA00008239"/>
    </source>
</evidence>
<feature type="binding site" evidence="5">
    <location>
        <position position="137"/>
    </location>
    <ligand>
        <name>ATP</name>
        <dbReference type="ChEBI" id="CHEBI:30616"/>
    </ligand>
</feature>
<feature type="binding site" evidence="5">
    <location>
        <begin position="212"/>
        <end position="213"/>
    </location>
    <ligand>
        <name>ATP</name>
        <dbReference type="ChEBI" id="CHEBI:30616"/>
    </ligand>
</feature>
<dbReference type="OrthoDB" id="28737at2759"/>
<feature type="binding site" evidence="5">
    <location>
        <position position="286"/>
    </location>
    <ligand>
        <name>ATP</name>
        <dbReference type="ChEBI" id="CHEBI:30616"/>
    </ligand>
</feature>
<dbReference type="InterPro" id="IPR020568">
    <property type="entry name" value="Ribosomal_Su5_D2-typ_SF"/>
</dbReference>
<proteinExistence type="inferred from homology"/>
<reference evidence="8" key="2">
    <citation type="submission" date="2013-10" db="EMBL/GenBank/DDBJ databases">
        <authorList>
            <person name="Aslett M."/>
        </authorList>
    </citation>
    <scope>NUCLEOTIDE SEQUENCE [LARGE SCALE GENOMIC DNA]</scope>
    <source>
        <strain evidence="8">Houghton</strain>
    </source>
</reference>
<dbReference type="CDD" id="cd16927">
    <property type="entry name" value="HATPase_Hsp90-like"/>
    <property type="match status" value="1"/>
</dbReference>
<feature type="binding site" evidence="5">
    <location>
        <begin position="232"/>
        <end position="237"/>
    </location>
    <ligand>
        <name>ATP</name>
        <dbReference type="ChEBI" id="CHEBI:30616"/>
    </ligand>
</feature>
<dbReference type="GO" id="GO:0140662">
    <property type="term" value="F:ATP-dependent protein folding chaperone"/>
    <property type="evidence" value="ECO:0007669"/>
    <property type="project" value="InterPro"/>
</dbReference>
<feature type="compositionally biased region" description="Basic and acidic residues" evidence="7">
    <location>
        <begin position="769"/>
        <end position="782"/>
    </location>
</feature>
<feature type="compositionally biased region" description="Basic and acidic residues" evidence="7">
    <location>
        <begin position="100"/>
        <end position="110"/>
    </location>
</feature>
<comment type="similarity">
    <text evidence="1">Belongs to the heat shock protein 90 family.</text>
</comment>
<keyword evidence="8" id="KW-0346">Stress response</keyword>
<evidence type="ECO:0000256" key="4">
    <source>
        <dbReference type="ARBA" id="ARBA00023186"/>
    </source>
</evidence>
<feature type="binding site" evidence="5">
    <location>
        <position position="141"/>
    </location>
    <ligand>
        <name>ATP</name>
        <dbReference type="ChEBI" id="CHEBI:30616"/>
    </ligand>
</feature>
<sequence>MRRVCPSILQRQLLQSSLSVSGRRGSLLISGGSKGVSNSAQQGPAGVVATLPTVNTAGGQQPTVRDARVQPRWSFVYGSRGGRAEVRGLSTSASSAEQAQEGKEGEEERHAFQAETQKLLQIVTHSLYTDKEVFIRELISNASDALEKLRFLQASEQQQEGKEQQQQQQQQRGKLRVILRANPTDKTFIIEDNGVGMSRDELVKNLGTIARSGSLEFLKNAGPDASKDIIGQFGVGFYSSFVVSERVEVYTRCRDSGRVLRWSSDGSGSFTLSSAPAESLSSPSGTKVVCHLKQDCLEFANPHRIKECAQKFSAFVNFPVYMEENGKEVQVSSQEALWLKTSATPEEHKQFFRHLTSQSWGEPFYSIMFSADAPLSIRSVLYFPADPPNRLFQTGPMESGVSLLCRRVLVKKNANDLLPKWLWFLRGIVDCEDLPLNVSREHMQDSQLQRKLSTVVVKRILKFLNDQMKSDPEKYRQFYQKYSQNIKEGVLEDTHNGSTYKDMLLPLLRFECSSEEAGKMITLDEYVDKMPAKQKHIYYYCCSDRATALSSPYMEQHVAKGRPVILMTAEVDEFLAMNLSEYKGKRLVAVDSPGDDVGEEVADEEDTKATEENQGKPKLVGEQQTELASFVKDTLANRVTAVKFSERLLSSPAVVSGFLSPTLRRMMKATLQGAPDAQLNLASLPATLELNPSHELITSLYHLRTSNADVAKLLVEQLFDNAKVAAGIMEEPKSMLGRLNKLMSLTAQYAYHHAGAAAAQSSPPSGEAAKTESGEASETARV</sequence>
<dbReference type="InterPro" id="IPR036890">
    <property type="entry name" value="HATPase_C_sf"/>
</dbReference>
<keyword evidence="4" id="KW-0143">Chaperone</keyword>
<dbReference type="AlphaFoldDB" id="U6GAS2"/>
<dbReference type="SUPFAM" id="SSF55874">
    <property type="entry name" value="ATPase domain of HSP90 chaperone/DNA topoisomerase II/histidine kinase"/>
    <property type="match status" value="1"/>
</dbReference>
<evidence type="ECO:0000256" key="2">
    <source>
        <dbReference type="ARBA" id="ARBA00022741"/>
    </source>
</evidence>
<feature type="compositionally biased region" description="Low complexity" evidence="7">
    <location>
        <begin position="757"/>
        <end position="768"/>
    </location>
</feature>
<evidence type="ECO:0000256" key="3">
    <source>
        <dbReference type="ARBA" id="ARBA00022840"/>
    </source>
</evidence>
<feature type="region of interest" description="Disordered" evidence="7">
    <location>
        <begin position="757"/>
        <end position="782"/>
    </location>
</feature>
<evidence type="ECO:0000313" key="9">
    <source>
        <dbReference type="Proteomes" id="UP000018201"/>
    </source>
</evidence>
<dbReference type="InterPro" id="IPR001404">
    <property type="entry name" value="Hsp90_fam"/>
</dbReference>
<evidence type="ECO:0000256" key="7">
    <source>
        <dbReference type="SAM" id="MobiDB-lite"/>
    </source>
</evidence>
<dbReference type="VEuPathDB" id="ToxoDB:EPH_0007100"/>
<name>U6GAS2_9EIME</name>
<dbReference type="PANTHER" id="PTHR11528">
    <property type="entry name" value="HEAT SHOCK PROTEIN 90 FAMILY MEMBER"/>
    <property type="match status" value="1"/>
</dbReference>
<evidence type="ECO:0000256" key="6">
    <source>
        <dbReference type="SAM" id="Coils"/>
    </source>
</evidence>
<dbReference type="GO" id="GO:0051082">
    <property type="term" value="F:unfolded protein binding"/>
    <property type="evidence" value="ECO:0007669"/>
    <property type="project" value="InterPro"/>
</dbReference>
<dbReference type="Gene3D" id="3.30.230.80">
    <property type="match status" value="1"/>
</dbReference>
<dbReference type="Pfam" id="PF00183">
    <property type="entry name" value="HSP90"/>
    <property type="match status" value="1"/>
</dbReference>
<dbReference type="InterPro" id="IPR020575">
    <property type="entry name" value="Hsp90_N"/>
</dbReference>
<dbReference type="SUPFAM" id="SSF110942">
    <property type="entry name" value="HSP90 C-terminal domain"/>
    <property type="match status" value="1"/>
</dbReference>
<protein>
    <submittedName>
        <fullName evidence="8">Heat shock protein 90, putative</fullName>
    </submittedName>
</protein>
<dbReference type="GO" id="GO:0016887">
    <property type="term" value="F:ATP hydrolysis activity"/>
    <property type="evidence" value="ECO:0007669"/>
    <property type="project" value="InterPro"/>
</dbReference>
<dbReference type="Gene3D" id="3.30.565.10">
    <property type="entry name" value="Histidine kinase-like ATPase, C-terminal domain"/>
    <property type="match status" value="1"/>
</dbReference>
<feature type="binding site" evidence="5">
    <location>
        <position position="205"/>
    </location>
    <ligand>
        <name>ATP</name>
        <dbReference type="ChEBI" id="CHEBI:30616"/>
    </ligand>
</feature>
<keyword evidence="9" id="KW-1185">Reference proteome</keyword>
<reference evidence="8" key="1">
    <citation type="submission" date="2013-10" db="EMBL/GenBank/DDBJ databases">
        <title>Genomic analysis of the causative agents of coccidiosis in chickens.</title>
        <authorList>
            <person name="Reid A.J."/>
            <person name="Blake D."/>
            <person name="Billington K."/>
            <person name="Browne H."/>
            <person name="Dunn M."/>
            <person name="Hung S."/>
            <person name="Kawahara F."/>
            <person name="Miranda-Saavedra D."/>
            <person name="Mourier T."/>
            <person name="Nagra H."/>
            <person name="Otto T.D."/>
            <person name="Rawlings N."/>
            <person name="Sanchez A."/>
            <person name="Sanders M."/>
            <person name="Subramaniam C."/>
            <person name="Tay Y."/>
            <person name="Dear P."/>
            <person name="Doerig C."/>
            <person name="Gruber A."/>
            <person name="Parkinson J."/>
            <person name="Shirley M."/>
            <person name="Wan K.L."/>
            <person name="Berriman M."/>
            <person name="Tomley F."/>
            <person name="Pain A."/>
        </authorList>
    </citation>
    <scope>NUCLEOTIDE SEQUENCE [LARGE SCALE GENOMIC DNA]</scope>
    <source>
        <strain evidence="8">Houghton</strain>
    </source>
</reference>
<feature type="compositionally biased region" description="Acidic residues" evidence="7">
    <location>
        <begin position="593"/>
        <end position="606"/>
    </location>
</feature>
<dbReference type="InterPro" id="IPR037196">
    <property type="entry name" value="HSP90_C"/>
</dbReference>
<feature type="binding site" evidence="5">
    <location>
        <position position="192"/>
    </location>
    <ligand>
        <name>ATP</name>
        <dbReference type="ChEBI" id="CHEBI:30616"/>
    </ligand>
</feature>
<dbReference type="Proteomes" id="UP000018201">
    <property type="component" value="Unassembled WGS sequence"/>
</dbReference>